<name>A0A183CRZ5_GLOPA</name>
<evidence type="ECO:0000313" key="2">
    <source>
        <dbReference type="WBParaSite" id="GPLIN_001565300"/>
    </source>
</evidence>
<reference evidence="1" key="2">
    <citation type="submission" date="2014-05" db="EMBL/GenBank/DDBJ databases">
        <title>The genome and life-stage specific transcriptomes of Globodera pallida elucidate key aspects of plant parasitism by a cyst nematode.</title>
        <authorList>
            <person name="Cotton J.A."/>
            <person name="Lilley C.J."/>
            <person name="Jones L.M."/>
            <person name="Kikuchi T."/>
            <person name="Reid A.J."/>
            <person name="Thorpe P."/>
            <person name="Tsai I.J."/>
            <person name="Beasley H."/>
            <person name="Blok V."/>
            <person name="Cock P.J.A."/>
            <person name="Van den Akker S.E."/>
            <person name="Holroyd N."/>
            <person name="Hunt M."/>
            <person name="Mantelin S."/>
            <person name="Naghra H."/>
            <person name="Pain A."/>
            <person name="Palomares-Rius J.E."/>
            <person name="Zarowiecki M."/>
            <person name="Berriman M."/>
            <person name="Jones J.T."/>
            <person name="Urwin P.E."/>
        </authorList>
    </citation>
    <scope>NUCLEOTIDE SEQUENCE [LARGE SCALE GENOMIC DNA]</scope>
    <source>
        <strain evidence="1">Lindley</strain>
    </source>
</reference>
<protein>
    <submittedName>
        <fullName evidence="2">Copine domain-containing protein</fullName>
    </submittedName>
</protein>
<organism evidence="1 2">
    <name type="scientific">Globodera pallida</name>
    <name type="common">Potato cyst nematode worm</name>
    <name type="synonym">Heterodera pallida</name>
    <dbReference type="NCBI Taxonomy" id="36090"/>
    <lineage>
        <taxon>Eukaryota</taxon>
        <taxon>Metazoa</taxon>
        <taxon>Ecdysozoa</taxon>
        <taxon>Nematoda</taxon>
        <taxon>Chromadorea</taxon>
        <taxon>Rhabditida</taxon>
        <taxon>Tylenchina</taxon>
        <taxon>Tylenchomorpha</taxon>
        <taxon>Tylenchoidea</taxon>
        <taxon>Heteroderidae</taxon>
        <taxon>Heteroderinae</taxon>
        <taxon>Globodera</taxon>
    </lineage>
</organism>
<sequence length="68" mass="7282">MAKGWGAPNITFAIGIEQDDPDMPYTVGQFEAQLTAICSVMSNLESADAIRHVASYLDVTADLFICTG</sequence>
<proteinExistence type="predicted"/>
<reference evidence="2" key="3">
    <citation type="submission" date="2016-06" db="UniProtKB">
        <authorList>
            <consortium name="WormBaseParasite"/>
        </authorList>
    </citation>
    <scope>IDENTIFICATION</scope>
</reference>
<dbReference type="AlphaFoldDB" id="A0A183CRZ5"/>
<keyword evidence="1" id="KW-1185">Reference proteome</keyword>
<reference evidence="1" key="1">
    <citation type="submission" date="2013-12" db="EMBL/GenBank/DDBJ databases">
        <authorList>
            <person name="Aslett M."/>
        </authorList>
    </citation>
    <scope>NUCLEOTIDE SEQUENCE [LARGE SCALE GENOMIC DNA]</scope>
    <source>
        <strain evidence="1">Lindley</strain>
    </source>
</reference>
<dbReference type="WBParaSite" id="GPLIN_001565300">
    <property type="protein sequence ID" value="GPLIN_001565300"/>
    <property type="gene ID" value="GPLIN_001565300"/>
</dbReference>
<dbReference type="Proteomes" id="UP000050741">
    <property type="component" value="Unassembled WGS sequence"/>
</dbReference>
<accession>A0A183CRZ5</accession>
<evidence type="ECO:0000313" key="1">
    <source>
        <dbReference type="Proteomes" id="UP000050741"/>
    </source>
</evidence>